<dbReference type="PANTHER" id="PTHR12835">
    <property type="entry name" value="BIOTIN PROTEIN LIGASE"/>
    <property type="match status" value="1"/>
</dbReference>
<proteinExistence type="predicted"/>
<keyword evidence="1 3" id="KW-0436">Ligase</keyword>
<comment type="caution">
    <text evidence="3">The sequence shown here is derived from an EMBL/GenBank/DDBJ whole genome shotgun (WGS) entry which is preliminary data.</text>
</comment>
<accession>A0A660S6K7</accession>
<dbReference type="Gene3D" id="3.30.930.10">
    <property type="entry name" value="Bira Bifunctional Protein, Domain 2"/>
    <property type="match status" value="1"/>
</dbReference>
<evidence type="ECO:0000313" key="4">
    <source>
        <dbReference type="Proteomes" id="UP000282321"/>
    </source>
</evidence>
<name>A0A660S6K7_UNCT6</name>
<evidence type="ECO:0000313" key="3">
    <source>
        <dbReference type="EMBL" id="RKX64438.1"/>
    </source>
</evidence>
<dbReference type="Pfam" id="PF03099">
    <property type="entry name" value="BPL_LplA_LipB"/>
    <property type="match status" value="1"/>
</dbReference>
<dbReference type="EC" id="6.3.4.15" evidence="3"/>
<organism evidence="3 4">
    <name type="scientific">candidate division TA06 bacterium</name>
    <dbReference type="NCBI Taxonomy" id="2250710"/>
    <lineage>
        <taxon>Bacteria</taxon>
        <taxon>Bacteria division TA06</taxon>
    </lineage>
</organism>
<dbReference type="PROSITE" id="PS51733">
    <property type="entry name" value="BPL_LPL_CATALYTIC"/>
    <property type="match status" value="1"/>
</dbReference>
<protein>
    <submittedName>
        <fullName evidence="3">Biotin--[acetyl-CoA-carboxylase] ligase</fullName>
        <ecNumber evidence="3">6.3.4.15</ecNumber>
    </submittedName>
</protein>
<sequence>MKTIIGCKIIRLKETDSTNRLALSSENASLPSGTVIIAERQTAGKGRKDRIWYSEKGGLYMSILFNEINEFGFFYKFAILAALGVKETLEKLTGDSFFIKWPNDVYFHDKKICGILLQSSTQGENNRVVVGIGININNSVSNLPEEIGEKSISLIDMTGKAYDIEEIETDILNRLNDYYKAVKKGEFKTYLPTINKFLYKKGEYTEFLLGVNIRALKIIEIDEEARLIVEDRNKNRLNLDFGEVL</sequence>
<feature type="domain" description="BPL/LPL catalytic" evidence="2">
    <location>
        <begin position="1"/>
        <end position="183"/>
    </location>
</feature>
<evidence type="ECO:0000259" key="2">
    <source>
        <dbReference type="PROSITE" id="PS51733"/>
    </source>
</evidence>
<dbReference type="GO" id="GO:0004077">
    <property type="term" value="F:biotin--[biotin carboxyl-carrier protein] ligase activity"/>
    <property type="evidence" value="ECO:0007669"/>
    <property type="project" value="UniProtKB-EC"/>
</dbReference>
<dbReference type="AlphaFoldDB" id="A0A660S6K7"/>
<reference evidence="3 4" key="1">
    <citation type="submission" date="2018-06" db="EMBL/GenBank/DDBJ databases">
        <title>Extensive metabolic versatility and redundancy in microbially diverse, dynamic hydrothermal sediments.</title>
        <authorList>
            <person name="Dombrowski N."/>
            <person name="Teske A."/>
            <person name="Baker B.J."/>
        </authorList>
    </citation>
    <scope>NUCLEOTIDE SEQUENCE [LARGE SCALE GENOMIC DNA]</scope>
    <source>
        <strain evidence="3">B35_G9</strain>
    </source>
</reference>
<dbReference type="InterPro" id="IPR004408">
    <property type="entry name" value="Biotin_CoA_COase_ligase"/>
</dbReference>
<dbReference type="GO" id="GO:0005737">
    <property type="term" value="C:cytoplasm"/>
    <property type="evidence" value="ECO:0007669"/>
    <property type="project" value="TreeGrafter"/>
</dbReference>
<dbReference type="PANTHER" id="PTHR12835:SF5">
    <property type="entry name" value="BIOTIN--PROTEIN LIGASE"/>
    <property type="match status" value="1"/>
</dbReference>
<dbReference type="CDD" id="cd16442">
    <property type="entry name" value="BPL"/>
    <property type="match status" value="1"/>
</dbReference>
<gene>
    <name evidence="3" type="ORF">DRP44_08285</name>
</gene>
<evidence type="ECO:0000256" key="1">
    <source>
        <dbReference type="ARBA" id="ARBA00022598"/>
    </source>
</evidence>
<dbReference type="NCBIfam" id="TIGR00121">
    <property type="entry name" value="birA_ligase"/>
    <property type="match status" value="1"/>
</dbReference>
<dbReference type="SUPFAM" id="SSF55681">
    <property type="entry name" value="Class II aaRS and biotin synthetases"/>
    <property type="match status" value="1"/>
</dbReference>
<dbReference type="Proteomes" id="UP000282321">
    <property type="component" value="Unassembled WGS sequence"/>
</dbReference>
<dbReference type="InterPro" id="IPR004143">
    <property type="entry name" value="BPL_LPL_catalytic"/>
</dbReference>
<dbReference type="InterPro" id="IPR045864">
    <property type="entry name" value="aa-tRNA-synth_II/BPL/LPL"/>
</dbReference>
<dbReference type="EMBL" id="QNBC01000161">
    <property type="protein sequence ID" value="RKX64438.1"/>
    <property type="molecule type" value="Genomic_DNA"/>
</dbReference>